<feature type="coiled-coil region" evidence="1">
    <location>
        <begin position="1008"/>
        <end position="1145"/>
    </location>
</feature>
<evidence type="ECO:0000313" key="2">
    <source>
        <dbReference type="EMBL" id="CAF1173744.1"/>
    </source>
</evidence>
<reference evidence="2" key="1">
    <citation type="submission" date="2021-02" db="EMBL/GenBank/DDBJ databases">
        <authorList>
            <person name="Nowell W R."/>
        </authorList>
    </citation>
    <scope>NUCLEOTIDE SEQUENCE</scope>
</reference>
<feature type="coiled-coil region" evidence="1">
    <location>
        <begin position="892"/>
        <end position="947"/>
    </location>
</feature>
<dbReference type="PANTHER" id="PTHR23159:SF31">
    <property type="entry name" value="CENTROSOME-ASSOCIATED PROTEIN CEP250 ISOFORM X1"/>
    <property type="match status" value="1"/>
</dbReference>
<sequence length="1388" mass="165766">ERRQLERERDFEKDKVIEIQNSLNTTSRRYSELQIEYDRIKDHSSVEVQTLRQENKTLKDNAREFENKVYELTRRNDEFKSKVSNYEYRIQDTDSVDKRNRNEIVKLQRDIQELLREKDDYTREVNEWKRKYESVKTDLSTIQYEREQVEVENQNINQQNAQLKHEMDELSIQIRLQIQVEYEEKYRQITTRTENEIQNVQNENETIRYDLEEMSRERARVADRLQTVEYSLKQANETINTYEVDIKRLKQELNIVRDKNDDIEREISRTYTSELKIKTDRLQDFENKYRLVETQLIQYERTINELRQDKNKLIESNDKYQREYDRYRLDQQKIAEYIATIDDLEVQLRERDNLIKKLQYEPEDIRLKFEIRIEQLEQEIERQEHSIQTYTHTIREKDRDIENLKRVDSDNIHTIQVLQKEVHTRDQRIEQVANDKKFDITEYQRNISELQGIIRDREREIVDLDHSLKQNSEAQQRELINYRYAAEKNEIYLQEIKTLKKQLQEIPNPNTTSQQIHHLQTIIEDFKLQLRQREDSIQGLQHTIADCDKELKEVHHTYNTVQNDYNRIELRYEQMEKQYKADLDIRDQTIDSLRKQIAVKTYEKVGAPAPTDSSWKLELQKRDDLINELKQKLDNAIRVQSSTNQHISSSIQYARPVQIHTRPQLKNYAHLNREELQYELDMALQLNDELNQQLAQKSPNITELHNQVIVIRKELARQKYVNQVLWRKLDALIDIYGSNTRAELAIELANYQNEIETLKVKQNVNKLSTISCVQCSTNKWQENIDYLKQQLAQCKNQSKNYYRDSMKYSKLLYDAGLIDASSSSNRQRRYSEEDSNWKSSVIVKANEDINIFDNIQNIEELQEIIYKQNKYIQQLQIRVRISTPDIVQSSTYNKLTEENKNLNLLIDTYKNELKKLSKTNQINQVTLQEYESVIRIQQNHIEEKNKAYEQVSSKKHNSHPTNLCKQNKMTDFIIDLDIDIIPTHDKKRKTSTTKTDISVDNARYISLQQDYQRQINDKDEQIRQLTKQLNDLRNNNSKGNGHYQSHLQIDVLKSTQIQLDQAQDQNHRLHNEIKLLQNELTNKVQLINHYEKQISLLEKQINSRGSGTTGISIQTNDLSELLEEMRRLRQDLERSINRQNELQIKLDENIRLSRAPREFSFSGRGVSYPDLRLIDASGSVATENYSFTNITEEKRSRPIGASTIEFQTEQINFGKSYIIGELENHENLRRLIANIKIQLKEIEIKIQEKLRSKSTSSTGEPSMEWLEHRLKSLNQCLALLEQMYQLTESYWKTNLSMNSNYDEHMSNDSRLINENKQLQISQAKYAHELQNLKQKYKEQSTYLEQVLTQLTVIRPTLDVLHKARLNMEHHLKETHNTNNTLPNIMQSH</sequence>
<feature type="coiled-coil region" evidence="1">
    <location>
        <begin position="1315"/>
        <end position="1349"/>
    </location>
</feature>
<proteinExistence type="predicted"/>
<dbReference type="Gene3D" id="1.10.287.1490">
    <property type="match status" value="1"/>
</dbReference>
<dbReference type="Gene3D" id="6.10.250.3110">
    <property type="match status" value="1"/>
</dbReference>
<keyword evidence="1" id="KW-0175">Coiled coil</keyword>
<evidence type="ECO:0000313" key="3">
    <source>
        <dbReference type="Proteomes" id="UP000663845"/>
    </source>
</evidence>
<name>A0A814UFG4_9BILA</name>
<dbReference type="PANTHER" id="PTHR23159">
    <property type="entry name" value="CENTROSOMAL PROTEIN 2"/>
    <property type="match status" value="1"/>
</dbReference>
<organism evidence="2 3">
    <name type="scientific">Adineta steineri</name>
    <dbReference type="NCBI Taxonomy" id="433720"/>
    <lineage>
        <taxon>Eukaryota</taxon>
        <taxon>Metazoa</taxon>
        <taxon>Spiralia</taxon>
        <taxon>Gnathifera</taxon>
        <taxon>Rotifera</taxon>
        <taxon>Eurotatoria</taxon>
        <taxon>Bdelloidea</taxon>
        <taxon>Adinetida</taxon>
        <taxon>Adinetidae</taxon>
        <taxon>Adineta</taxon>
    </lineage>
</organism>
<feature type="non-terminal residue" evidence="2">
    <location>
        <position position="1388"/>
    </location>
</feature>
<protein>
    <submittedName>
        <fullName evidence="2">Uncharacterized protein</fullName>
    </submittedName>
</protein>
<accession>A0A814UFG4</accession>
<dbReference type="SUPFAM" id="SSF57997">
    <property type="entry name" value="Tropomyosin"/>
    <property type="match status" value="1"/>
</dbReference>
<evidence type="ECO:0000256" key="1">
    <source>
        <dbReference type="SAM" id="Coils"/>
    </source>
</evidence>
<gene>
    <name evidence="2" type="ORF">JYZ213_LOCUS25368</name>
</gene>
<dbReference type="Proteomes" id="UP000663845">
    <property type="component" value="Unassembled WGS sequence"/>
</dbReference>
<dbReference type="EMBL" id="CAJNOG010000323">
    <property type="protein sequence ID" value="CAF1173744.1"/>
    <property type="molecule type" value="Genomic_DNA"/>
</dbReference>
<feature type="coiled-coil region" evidence="1">
    <location>
        <begin position="2"/>
        <end position="407"/>
    </location>
</feature>
<feature type="coiled-coil region" evidence="1">
    <location>
        <begin position="1225"/>
        <end position="1252"/>
    </location>
</feature>
<comment type="caution">
    <text evidence="2">The sequence shown here is derived from an EMBL/GenBank/DDBJ whole genome shotgun (WGS) entry which is preliminary data.</text>
</comment>
<feature type="coiled-coil region" evidence="1">
    <location>
        <begin position="741"/>
        <end position="797"/>
    </location>
</feature>